<dbReference type="AlphaFoldDB" id="A0A0W0UGP7"/>
<protein>
    <recommendedName>
        <fullName evidence="1">N-acetyltransferase domain-containing protein</fullName>
    </recommendedName>
</protein>
<comment type="caution">
    <text evidence="2">The sequence shown here is derived from an EMBL/GenBank/DDBJ whole genome shotgun (WGS) entry which is preliminary data.</text>
</comment>
<dbReference type="RefSeq" id="WP_058449298.1">
    <property type="nucleotide sequence ID" value="NZ_CAAAJF010000007.1"/>
</dbReference>
<gene>
    <name evidence="2" type="ORF">Ljam_1278</name>
</gene>
<feature type="domain" description="N-acetyltransferase" evidence="1">
    <location>
        <begin position="1"/>
        <end position="119"/>
    </location>
</feature>
<reference evidence="2 3" key="1">
    <citation type="submission" date="2015-11" db="EMBL/GenBank/DDBJ databases">
        <title>Genomic analysis of 38 Legionella species identifies large and diverse effector repertoires.</title>
        <authorList>
            <person name="Burstein D."/>
            <person name="Amaro F."/>
            <person name="Zusman T."/>
            <person name="Lifshitz Z."/>
            <person name="Cohen O."/>
            <person name="Gilbert J.A."/>
            <person name="Pupko T."/>
            <person name="Shuman H.A."/>
            <person name="Segal G."/>
        </authorList>
    </citation>
    <scope>NUCLEOTIDE SEQUENCE [LARGE SCALE GENOMIC DNA]</scope>
    <source>
        <strain evidence="2 3">JA-26-G1-E2</strain>
    </source>
</reference>
<proteinExistence type="predicted"/>
<dbReference type="OrthoDB" id="9797417at2"/>
<evidence type="ECO:0000313" key="2">
    <source>
        <dbReference type="EMBL" id="KTD07083.1"/>
    </source>
</evidence>
<dbReference type="Gene3D" id="3.40.630.30">
    <property type="match status" value="1"/>
</dbReference>
<accession>A0A0W0UGP7</accession>
<name>A0A0W0UGP7_9GAMM</name>
<organism evidence="2 3">
    <name type="scientific">Legionella jamestowniensis</name>
    <dbReference type="NCBI Taxonomy" id="455"/>
    <lineage>
        <taxon>Bacteria</taxon>
        <taxon>Pseudomonadati</taxon>
        <taxon>Pseudomonadota</taxon>
        <taxon>Gammaproteobacteria</taxon>
        <taxon>Legionellales</taxon>
        <taxon>Legionellaceae</taxon>
        <taxon>Legionella</taxon>
    </lineage>
</organism>
<dbReference type="SUPFAM" id="SSF55729">
    <property type="entry name" value="Acyl-CoA N-acyltransferases (Nat)"/>
    <property type="match status" value="1"/>
</dbReference>
<dbReference type="GO" id="GO:0016747">
    <property type="term" value="F:acyltransferase activity, transferring groups other than amino-acyl groups"/>
    <property type="evidence" value="ECO:0007669"/>
    <property type="project" value="InterPro"/>
</dbReference>
<dbReference type="Proteomes" id="UP000054715">
    <property type="component" value="Unassembled WGS sequence"/>
</dbReference>
<dbReference type="InterPro" id="IPR000182">
    <property type="entry name" value="GNAT_dom"/>
</dbReference>
<dbReference type="InterPro" id="IPR016181">
    <property type="entry name" value="Acyl_CoA_acyltransferase"/>
</dbReference>
<dbReference type="STRING" id="455.Ljam_1278"/>
<evidence type="ECO:0000313" key="3">
    <source>
        <dbReference type="Proteomes" id="UP000054715"/>
    </source>
</evidence>
<dbReference type="EMBL" id="LNYG01000013">
    <property type="protein sequence ID" value="KTD07083.1"/>
    <property type="molecule type" value="Genomic_DNA"/>
</dbReference>
<evidence type="ECO:0000259" key="1">
    <source>
        <dbReference type="PROSITE" id="PS51186"/>
    </source>
</evidence>
<sequence>MIFVNIWGPRAYYVEDHILIKALFCNQFIEIIGMRGPTIKRDYAELDLLFLDSQFVGKGYGRLLWNEVINTSKNQDWRFFRFISDNIPQIIGFYKYMGAKQVGEISLITGNFPIMEFWI</sequence>
<dbReference type="Pfam" id="PF13673">
    <property type="entry name" value="Acetyltransf_10"/>
    <property type="match status" value="1"/>
</dbReference>
<dbReference type="PROSITE" id="PS51186">
    <property type="entry name" value="GNAT"/>
    <property type="match status" value="1"/>
</dbReference>
<dbReference type="PATRIC" id="fig|455.5.peg.1350"/>
<dbReference type="CDD" id="cd04301">
    <property type="entry name" value="NAT_SF"/>
    <property type="match status" value="1"/>
</dbReference>